<evidence type="ECO:0008006" key="3">
    <source>
        <dbReference type="Google" id="ProtNLM"/>
    </source>
</evidence>
<gene>
    <name evidence="1" type="ORF">SAMEA4384070_01213</name>
</gene>
<accession>A0A240BI66</accession>
<reference evidence="1 2" key="1">
    <citation type="submission" date="2017-06" db="EMBL/GenBank/DDBJ databases">
        <authorList>
            <consortium name="Pathogen Informatics"/>
        </authorList>
    </citation>
    <scope>NUCLEOTIDE SEQUENCE [LARGE SCALE GENOMIC DNA]</scope>
    <source>
        <strain evidence="1 2">NCTC12148</strain>
    </source>
</reference>
<keyword evidence="2" id="KW-1185">Reference proteome</keyword>
<dbReference type="GeneID" id="75030023"/>
<evidence type="ECO:0000313" key="2">
    <source>
        <dbReference type="Proteomes" id="UP000215134"/>
    </source>
</evidence>
<name>A0A240BI66_SERFI</name>
<organism evidence="1 2">
    <name type="scientific">Serratia ficaria</name>
    <dbReference type="NCBI Taxonomy" id="61651"/>
    <lineage>
        <taxon>Bacteria</taxon>
        <taxon>Pseudomonadati</taxon>
        <taxon>Pseudomonadota</taxon>
        <taxon>Gammaproteobacteria</taxon>
        <taxon>Enterobacterales</taxon>
        <taxon>Yersiniaceae</taxon>
        <taxon>Serratia</taxon>
    </lineage>
</organism>
<dbReference type="EMBL" id="LT906479">
    <property type="protein sequence ID" value="SNV95345.1"/>
    <property type="molecule type" value="Genomic_DNA"/>
</dbReference>
<evidence type="ECO:0000313" key="1">
    <source>
        <dbReference type="EMBL" id="SNV95345.1"/>
    </source>
</evidence>
<dbReference type="AlphaFoldDB" id="A0A240BI66"/>
<dbReference type="RefSeq" id="WP_167387237.1">
    <property type="nucleotide sequence ID" value="NZ_CAMIQD010000001.1"/>
</dbReference>
<protein>
    <recommendedName>
        <fullName evidence="3">Prophage protein</fullName>
    </recommendedName>
</protein>
<dbReference type="Proteomes" id="UP000215134">
    <property type="component" value="Chromosome 1"/>
</dbReference>
<dbReference type="KEGG" id="sfj:SAMEA4384070_1213"/>
<sequence>MTTKNNMKPVLLSTEQIEILREIQERERKSSPLGLAPSIHAIARELMNKALVLEAR</sequence>
<proteinExistence type="predicted"/>